<evidence type="ECO:0000313" key="1">
    <source>
        <dbReference type="EMBL" id="MBX38839.1"/>
    </source>
</evidence>
<sequence>MKNHRLQILNFSRSASSFSFFSLTFLIRSISFQTGREDETSFFLQSALLSVARTGF</sequence>
<protein>
    <submittedName>
        <fullName evidence="1">Uncharacterized protein</fullName>
    </submittedName>
</protein>
<organism evidence="1">
    <name type="scientific">Rhizophora mucronata</name>
    <name type="common">Asiatic mangrove</name>
    <dbReference type="NCBI Taxonomy" id="61149"/>
    <lineage>
        <taxon>Eukaryota</taxon>
        <taxon>Viridiplantae</taxon>
        <taxon>Streptophyta</taxon>
        <taxon>Embryophyta</taxon>
        <taxon>Tracheophyta</taxon>
        <taxon>Spermatophyta</taxon>
        <taxon>Magnoliopsida</taxon>
        <taxon>eudicotyledons</taxon>
        <taxon>Gunneridae</taxon>
        <taxon>Pentapetalae</taxon>
        <taxon>rosids</taxon>
        <taxon>fabids</taxon>
        <taxon>Malpighiales</taxon>
        <taxon>Rhizophoraceae</taxon>
        <taxon>Rhizophora</taxon>
    </lineage>
</organism>
<dbReference type="EMBL" id="GGEC01058355">
    <property type="protein sequence ID" value="MBX38839.1"/>
    <property type="molecule type" value="Transcribed_RNA"/>
</dbReference>
<reference evidence="1" key="1">
    <citation type="submission" date="2018-02" db="EMBL/GenBank/DDBJ databases">
        <title>Rhizophora mucronata_Transcriptome.</title>
        <authorList>
            <person name="Meera S.P."/>
            <person name="Sreeshan A."/>
            <person name="Augustine A."/>
        </authorList>
    </citation>
    <scope>NUCLEOTIDE SEQUENCE</scope>
    <source>
        <tissue evidence="1">Leaf</tissue>
    </source>
</reference>
<name>A0A2P2N8M8_RHIMU</name>
<dbReference type="AlphaFoldDB" id="A0A2P2N8M8"/>
<accession>A0A2P2N8M8</accession>
<proteinExistence type="predicted"/>